<protein>
    <submittedName>
        <fullName evidence="1">Uncharacterized protein</fullName>
    </submittedName>
</protein>
<evidence type="ECO:0000313" key="2">
    <source>
        <dbReference type="Proteomes" id="UP001497700"/>
    </source>
</evidence>
<organism evidence="1 2">
    <name type="scientific">Hypoxylon rubiginosum</name>
    <dbReference type="NCBI Taxonomy" id="110542"/>
    <lineage>
        <taxon>Eukaryota</taxon>
        <taxon>Fungi</taxon>
        <taxon>Dikarya</taxon>
        <taxon>Ascomycota</taxon>
        <taxon>Pezizomycotina</taxon>
        <taxon>Sordariomycetes</taxon>
        <taxon>Xylariomycetidae</taxon>
        <taxon>Xylariales</taxon>
        <taxon>Hypoxylaceae</taxon>
        <taxon>Hypoxylon</taxon>
    </lineage>
</organism>
<reference evidence="1 2" key="1">
    <citation type="journal article" date="2022" name="New Phytol.">
        <title>Ecological generalism drives hyperdiversity of secondary metabolite gene clusters in xylarialean endophytes.</title>
        <authorList>
            <person name="Franco M.E.E."/>
            <person name="Wisecaver J.H."/>
            <person name="Arnold A.E."/>
            <person name="Ju Y.M."/>
            <person name="Slot J.C."/>
            <person name="Ahrendt S."/>
            <person name="Moore L.P."/>
            <person name="Eastman K.E."/>
            <person name="Scott K."/>
            <person name="Konkel Z."/>
            <person name="Mondo S.J."/>
            <person name="Kuo A."/>
            <person name="Hayes R.D."/>
            <person name="Haridas S."/>
            <person name="Andreopoulos B."/>
            <person name="Riley R."/>
            <person name="LaButti K."/>
            <person name="Pangilinan J."/>
            <person name="Lipzen A."/>
            <person name="Amirebrahimi M."/>
            <person name="Yan J."/>
            <person name="Adam C."/>
            <person name="Keymanesh K."/>
            <person name="Ng V."/>
            <person name="Louie K."/>
            <person name="Northen T."/>
            <person name="Drula E."/>
            <person name="Henrissat B."/>
            <person name="Hsieh H.M."/>
            <person name="Youens-Clark K."/>
            <person name="Lutzoni F."/>
            <person name="Miadlikowska J."/>
            <person name="Eastwood D.C."/>
            <person name="Hamelin R.C."/>
            <person name="Grigoriev I.V."/>
            <person name="U'Ren J.M."/>
        </authorList>
    </citation>
    <scope>NUCLEOTIDE SEQUENCE [LARGE SCALE GENOMIC DNA]</scope>
    <source>
        <strain evidence="1 2">CBS 119005</strain>
    </source>
</reference>
<comment type="caution">
    <text evidence="1">The sequence shown here is derived from an EMBL/GenBank/DDBJ whole genome shotgun (WGS) entry which is preliminary data.</text>
</comment>
<keyword evidence="2" id="KW-1185">Reference proteome</keyword>
<gene>
    <name evidence="1" type="ORF">F4820DRAFT_452907</name>
</gene>
<evidence type="ECO:0000313" key="1">
    <source>
        <dbReference type="EMBL" id="KAI4860435.1"/>
    </source>
</evidence>
<sequence length="143" mass="15813">MRTIDFEPTVQAPPKYGPRASGNHYLARTSEGNTFPPKFKTEYSPEQGQPGEQLDLHPLPALRYKVASVFDYGAFLPCVYTGSDVTALDIQAVPWPEKKLWTLAFEQGEDGTGKVMRGMRTAKRKTRRSSSSPVRLARPAAAA</sequence>
<accession>A0ACB9YNQ2</accession>
<proteinExistence type="predicted"/>
<name>A0ACB9YNQ2_9PEZI</name>
<dbReference type="EMBL" id="MU393586">
    <property type="protein sequence ID" value="KAI4860435.1"/>
    <property type="molecule type" value="Genomic_DNA"/>
</dbReference>
<dbReference type="Proteomes" id="UP001497700">
    <property type="component" value="Unassembled WGS sequence"/>
</dbReference>